<reference evidence="1" key="1">
    <citation type="journal article" date="2023" name="Insect Mol. Biol.">
        <title>Genome sequencing provides insights into the evolution of gene families encoding plant cell wall-degrading enzymes in longhorned beetles.</title>
        <authorList>
            <person name="Shin N.R."/>
            <person name="Okamura Y."/>
            <person name="Kirsch R."/>
            <person name="Pauchet Y."/>
        </authorList>
    </citation>
    <scope>NUCLEOTIDE SEQUENCE</scope>
    <source>
        <strain evidence="1">AMC_N1</strain>
    </source>
</reference>
<organism evidence="1 2">
    <name type="scientific">Aromia moschata</name>
    <dbReference type="NCBI Taxonomy" id="1265417"/>
    <lineage>
        <taxon>Eukaryota</taxon>
        <taxon>Metazoa</taxon>
        <taxon>Ecdysozoa</taxon>
        <taxon>Arthropoda</taxon>
        <taxon>Hexapoda</taxon>
        <taxon>Insecta</taxon>
        <taxon>Pterygota</taxon>
        <taxon>Neoptera</taxon>
        <taxon>Endopterygota</taxon>
        <taxon>Coleoptera</taxon>
        <taxon>Polyphaga</taxon>
        <taxon>Cucujiformia</taxon>
        <taxon>Chrysomeloidea</taxon>
        <taxon>Cerambycidae</taxon>
        <taxon>Cerambycinae</taxon>
        <taxon>Callichromatini</taxon>
        <taxon>Aromia</taxon>
    </lineage>
</organism>
<evidence type="ECO:0000313" key="2">
    <source>
        <dbReference type="Proteomes" id="UP001162162"/>
    </source>
</evidence>
<dbReference type="Proteomes" id="UP001162162">
    <property type="component" value="Unassembled WGS sequence"/>
</dbReference>
<feature type="non-terminal residue" evidence="1">
    <location>
        <position position="146"/>
    </location>
</feature>
<sequence length="146" mass="16322">MEIDHRDGSMNIRHVCPFLCETVRPFVPFMTLVSFDQCQTKSIWVMTRERIPPVPVLQTVYGVLDKFKISRTFFVKTDQEGCALAASDINAAHGITSISTAAEAAASEQKNTYKGKNHYDIEEGSEVLVRSLLMIIPSKRAKATDL</sequence>
<dbReference type="Gene3D" id="2.40.128.20">
    <property type="match status" value="1"/>
</dbReference>
<proteinExistence type="predicted"/>
<dbReference type="AlphaFoldDB" id="A0AAV8XU47"/>
<gene>
    <name evidence="1" type="ORF">NQ318_016646</name>
</gene>
<comment type="caution">
    <text evidence="1">The sequence shown here is derived from an EMBL/GenBank/DDBJ whole genome shotgun (WGS) entry which is preliminary data.</text>
</comment>
<dbReference type="SUPFAM" id="SSF50814">
    <property type="entry name" value="Lipocalins"/>
    <property type="match status" value="1"/>
</dbReference>
<keyword evidence="2" id="KW-1185">Reference proteome</keyword>
<name>A0AAV8XU47_9CUCU</name>
<accession>A0AAV8XU47</accession>
<dbReference type="EMBL" id="JAPWTK010000329">
    <property type="protein sequence ID" value="KAJ8942397.1"/>
    <property type="molecule type" value="Genomic_DNA"/>
</dbReference>
<evidence type="ECO:0000313" key="1">
    <source>
        <dbReference type="EMBL" id="KAJ8942397.1"/>
    </source>
</evidence>
<dbReference type="InterPro" id="IPR012674">
    <property type="entry name" value="Calycin"/>
</dbReference>
<protein>
    <submittedName>
        <fullName evidence="1">Uncharacterized protein</fullName>
    </submittedName>
</protein>